<dbReference type="GO" id="GO:0002181">
    <property type="term" value="P:cytoplasmic translation"/>
    <property type="evidence" value="ECO:0007669"/>
    <property type="project" value="TreeGrafter"/>
</dbReference>
<keyword evidence="3 4" id="KW-0862">Zinc</keyword>
<dbReference type="Proteomes" id="UP000770661">
    <property type="component" value="Unassembled WGS sequence"/>
</dbReference>
<keyword evidence="8" id="KW-1185">Reference proteome</keyword>
<protein>
    <submittedName>
        <fullName evidence="7">Zinc finger CCCH domain-containing protein 15</fullName>
    </submittedName>
</protein>
<dbReference type="InterPro" id="IPR000571">
    <property type="entry name" value="Znf_CCCH"/>
</dbReference>
<dbReference type="AlphaFoldDB" id="A0A8J5CLB9"/>
<keyword evidence="2 4" id="KW-0863">Zinc-finger</keyword>
<dbReference type="OrthoDB" id="278280at2759"/>
<feature type="zinc finger region" description="C3H1-type" evidence="4">
    <location>
        <begin position="173"/>
        <end position="210"/>
    </location>
</feature>
<dbReference type="Gene3D" id="4.10.1000.10">
    <property type="entry name" value="Zinc finger, CCCH-type"/>
    <property type="match status" value="1"/>
</dbReference>
<feature type="domain" description="C3H1-type" evidence="6">
    <location>
        <begin position="173"/>
        <end position="210"/>
    </location>
</feature>
<gene>
    <name evidence="7" type="ORF">GWK47_019328</name>
</gene>
<feature type="compositionally biased region" description="Low complexity" evidence="5">
    <location>
        <begin position="41"/>
        <end position="53"/>
    </location>
</feature>
<feature type="compositionally biased region" description="Basic and acidic residues" evidence="5">
    <location>
        <begin position="15"/>
        <end position="31"/>
    </location>
</feature>
<comment type="caution">
    <text evidence="7">The sequence shown here is derived from an EMBL/GenBank/DDBJ whole genome shotgun (WGS) entry which is preliminary data.</text>
</comment>
<dbReference type="PROSITE" id="PS50103">
    <property type="entry name" value="ZF_C3H1"/>
    <property type="match status" value="2"/>
</dbReference>
<dbReference type="Pfam" id="PF00642">
    <property type="entry name" value="zf-CCCH"/>
    <property type="match status" value="1"/>
</dbReference>
<dbReference type="GO" id="GO:0008270">
    <property type="term" value="F:zinc ion binding"/>
    <property type="evidence" value="ECO:0007669"/>
    <property type="project" value="UniProtKB-KW"/>
</dbReference>
<feature type="domain" description="C3H1-type" evidence="6">
    <location>
        <begin position="100"/>
        <end position="127"/>
    </location>
</feature>
<evidence type="ECO:0000259" key="6">
    <source>
        <dbReference type="PROSITE" id="PS50103"/>
    </source>
</evidence>
<dbReference type="PANTHER" id="PTHR12681">
    <property type="entry name" value="ZINC FINGER-CONTAINING PROTEIN P48ZNF"/>
    <property type="match status" value="1"/>
</dbReference>
<dbReference type="GO" id="GO:0005829">
    <property type="term" value="C:cytosol"/>
    <property type="evidence" value="ECO:0007669"/>
    <property type="project" value="TreeGrafter"/>
</dbReference>
<proteinExistence type="predicted"/>
<dbReference type="EMBL" id="JACEEZ010022753">
    <property type="protein sequence ID" value="KAG0712037.1"/>
    <property type="molecule type" value="Genomic_DNA"/>
</dbReference>
<reference evidence="7" key="1">
    <citation type="submission" date="2020-07" db="EMBL/GenBank/DDBJ databases">
        <title>The High-quality genome of the commercially important snow crab, Chionoecetes opilio.</title>
        <authorList>
            <person name="Jeong J.-H."/>
            <person name="Ryu S."/>
        </authorList>
    </citation>
    <scope>NUCLEOTIDE SEQUENCE</scope>
    <source>
        <strain evidence="7">MADBK_172401_WGS</strain>
        <tissue evidence="7">Digestive gland</tissue>
    </source>
</reference>
<accession>A0A8J5CLB9</accession>
<evidence type="ECO:0000313" key="7">
    <source>
        <dbReference type="EMBL" id="KAG0712037.1"/>
    </source>
</evidence>
<keyword evidence="1 4" id="KW-0479">Metal-binding</keyword>
<dbReference type="GO" id="GO:0003729">
    <property type="term" value="F:mRNA binding"/>
    <property type="evidence" value="ECO:0007669"/>
    <property type="project" value="TreeGrafter"/>
</dbReference>
<evidence type="ECO:0000256" key="3">
    <source>
        <dbReference type="ARBA" id="ARBA00022833"/>
    </source>
</evidence>
<evidence type="ECO:0000313" key="8">
    <source>
        <dbReference type="Proteomes" id="UP000770661"/>
    </source>
</evidence>
<feature type="compositionally biased region" description="Basic and acidic residues" evidence="5">
    <location>
        <begin position="59"/>
        <end position="76"/>
    </location>
</feature>
<feature type="region of interest" description="Disordered" evidence="5">
    <location>
        <begin position="1"/>
        <end position="76"/>
    </location>
</feature>
<evidence type="ECO:0000256" key="5">
    <source>
        <dbReference type="SAM" id="MobiDB-lite"/>
    </source>
</evidence>
<evidence type="ECO:0000256" key="2">
    <source>
        <dbReference type="ARBA" id="ARBA00022771"/>
    </source>
</evidence>
<organism evidence="7 8">
    <name type="scientific">Chionoecetes opilio</name>
    <name type="common">Atlantic snow crab</name>
    <name type="synonym">Cancer opilio</name>
    <dbReference type="NCBI Taxonomy" id="41210"/>
    <lineage>
        <taxon>Eukaryota</taxon>
        <taxon>Metazoa</taxon>
        <taxon>Ecdysozoa</taxon>
        <taxon>Arthropoda</taxon>
        <taxon>Crustacea</taxon>
        <taxon>Multicrustacea</taxon>
        <taxon>Malacostraca</taxon>
        <taxon>Eumalacostraca</taxon>
        <taxon>Eucarida</taxon>
        <taxon>Decapoda</taxon>
        <taxon>Pleocyemata</taxon>
        <taxon>Brachyura</taxon>
        <taxon>Eubrachyura</taxon>
        <taxon>Majoidea</taxon>
        <taxon>Majidae</taxon>
        <taxon>Chionoecetes</taxon>
    </lineage>
</organism>
<dbReference type="SUPFAM" id="SSF90229">
    <property type="entry name" value="CCCH zinc finger"/>
    <property type="match status" value="1"/>
</dbReference>
<evidence type="ECO:0000256" key="4">
    <source>
        <dbReference type="PROSITE-ProRule" id="PRU00723"/>
    </source>
</evidence>
<name>A0A8J5CLB9_CHIOP</name>
<dbReference type="SMART" id="SM00356">
    <property type="entry name" value="ZnF_C3H1"/>
    <property type="match status" value="2"/>
</dbReference>
<dbReference type="PANTHER" id="PTHR12681:SF0">
    <property type="entry name" value="ZINC FINGER CCCH DOMAIN-CONTAINING PROTEIN 15"/>
    <property type="match status" value="1"/>
</dbReference>
<feature type="zinc finger region" description="C3H1-type" evidence="4">
    <location>
        <begin position="100"/>
        <end position="127"/>
    </location>
</feature>
<dbReference type="InterPro" id="IPR036855">
    <property type="entry name" value="Znf_CCCH_sf"/>
</dbReference>
<sequence>MPPKNAQKGGASQSKKADQKKKEKIVEDKTFGLKNKKGAKQQKFIQQVQHQVKYGGNKTARELEKEKDTQSKSKDDLKKKLAEIGDLFKPVQQTAGKGSDPKSILCAFFKQGHCGKGNKCKFSHDLNIERKAEKRSAYVDMRDNGEETSADWDEATLMEVVEQKHGKEKAQATTTEIVCRFFLDAVENGKYGWFWDCPNGSNCKYRHALPAGFILKKIRR</sequence>
<evidence type="ECO:0000256" key="1">
    <source>
        <dbReference type="ARBA" id="ARBA00022723"/>
    </source>
</evidence>